<gene>
    <name evidence="3" type="ORF">PBS001_LOCUS2699</name>
    <name evidence="2" type="ORF">PBS003_LOCUS8777</name>
</gene>
<dbReference type="AlphaFoldDB" id="A0AAU9L5C3"/>
<sequence length="127" mass="13782">MRGFMCAIGLGRLFRRSAATTTTSTASTMNRNFCMQSLRHGEASVAFDARRSSCYNSSAERPQFLFFCGSDTSASLPAASPNGCSLYLRLATRSNPTPDQPIIDHRMPVFFKPSLSPACPAVSAEFV</sequence>
<keyword evidence="1" id="KW-0732">Signal</keyword>
<evidence type="ECO:0008006" key="6">
    <source>
        <dbReference type="Google" id="ProtNLM"/>
    </source>
</evidence>
<accession>A0AAU9L5C3</accession>
<evidence type="ECO:0000313" key="3">
    <source>
        <dbReference type="EMBL" id="CAH0516013.1"/>
    </source>
</evidence>
<proteinExistence type="predicted"/>
<keyword evidence="4" id="KW-1185">Reference proteome</keyword>
<reference evidence="2 4" key="1">
    <citation type="submission" date="2021-11" db="EMBL/GenBank/DDBJ databases">
        <authorList>
            <person name="Islam A."/>
            <person name="Islam S."/>
            <person name="Flora M.S."/>
            <person name="Rahman M."/>
            <person name="Ziaur R.M."/>
            <person name="Epstein J.H."/>
            <person name="Hassan M."/>
            <person name="Klassen M."/>
            <person name="Woodard K."/>
            <person name="Webb A."/>
            <person name="Webby R.J."/>
            <person name="El Zowalaty M.E."/>
        </authorList>
    </citation>
    <scope>NUCLEOTIDE SEQUENCE</scope>
    <source>
        <strain evidence="3">Pbs1</strain>
        <strain evidence="2">Pbs3</strain>
    </source>
</reference>
<name>A0AAU9L5C3_9STRA</name>
<feature type="chain" id="PRO_5043403871" description="Secreted protein" evidence="1">
    <location>
        <begin position="20"/>
        <end position="127"/>
    </location>
</feature>
<evidence type="ECO:0000313" key="4">
    <source>
        <dbReference type="Proteomes" id="UP001158986"/>
    </source>
</evidence>
<feature type="signal peptide" evidence="1">
    <location>
        <begin position="1"/>
        <end position="19"/>
    </location>
</feature>
<evidence type="ECO:0000313" key="5">
    <source>
        <dbReference type="Proteomes" id="UP001160483"/>
    </source>
</evidence>
<comment type="caution">
    <text evidence="2">The sequence shown here is derived from an EMBL/GenBank/DDBJ whole genome shotgun (WGS) entry which is preliminary data.</text>
</comment>
<dbReference type="Proteomes" id="UP001158986">
    <property type="component" value="Unassembled WGS sequence"/>
</dbReference>
<dbReference type="EMBL" id="CAKLCB010000151">
    <property type="protein sequence ID" value="CAH0516013.1"/>
    <property type="molecule type" value="Genomic_DNA"/>
</dbReference>
<organism evidence="2 5">
    <name type="scientific">Peronospora belbahrii</name>
    <dbReference type="NCBI Taxonomy" id="622444"/>
    <lineage>
        <taxon>Eukaryota</taxon>
        <taxon>Sar</taxon>
        <taxon>Stramenopiles</taxon>
        <taxon>Oomycota</taxon>
        <taxon>Peronosporomycetes</taxon>
        <taxon>Peronosporales</taxon>
        <taxon>Peronosporaceae</taxon>
        <taxon>Peronospora</taxon>
    </lineage>
</organism>
<evidence type="ECO:0000313" key="2">
    <source>
        <dbReference type="EMBL" id="CAH0482181.1"/>
    </source>
</evidence>
<dbReference type="Proteomes" id="UP001160483">
    <property type="component" value="Unassembled WGS sequence"/>
</dbReference>
<dbReference type="EMBL" id="CAKKTJ010000333">
    <property type="protein sequence ID" value="CAH0482181.1"/>
    <property type="molecule type" value="Genomic_DNA"/>
</dbReference>
<protein>
    <recommendedName>
        <fullName evidence="6">Secreted protein</fullName>
    </recommendedName>
</protein>
<evidence type="ECO:0000256" key="1">
    <source>
        <dbReference type="SAM" id="SignalP"/>
    </source>
</evidence>